<dbReference type="Proteomes" id="UP000694300">
    <property type="component" value="Unassembled WGS sequence"/>
</dbReference>
<protein>
    <submittedName>
        <fullName evidence="2">Uncharacterized protein</fullName>
    </submittedName>
</protein>
<feature type="compositionally biased region" description="Low complexity" evidence="1">
    <location>
        <begin position="92"/>
        <end position="102"/>
    </location>
</feature>
<sequence>MNGGEPRDGAEDALVAAAGVLAVAAARMEHALPALGRLIADVGDDWLDDAGRAWAERAGLARRALDRELDAALAAARIVAAAAERWVADAAVPGGPVAGGPVTASDTGGRAADTGGPPSVRGGAGPRLGGTAARRVEDERGMSVARLGEDG</sequence>
<comment type="caution">
    <text evidence="2">The sequence shown here is derived from an EMBL/GenBank/DDBJ whole genome shotgun (WGS) entry which is preliminary data.</text>
</comment>
<feature type="region of interest" description="Disordered" evidence="1">
    <location>
        <begin position="92"/>
        <end position="151"/>
    </location>
</feature>
<organism evidence="2 3">
    <name type="scientific">Pseudonocardia oceani</name>
    <dbReference type="NCBI Taxonomy" id="2792013"/>
    <lineage>
        <taxon>Bacteria</taxon>
        <taxon>Bacillati</taxon>
        <taxon>Actinomycetota</taxon>
        <taxon>Actinomycetes</taxon>
        <taxon>Pseudonocardiales</taxon>
        <taxon>Pseudonocardiaceae</taxon>
        <taxon>Pseudonocardia</taxon>
    </lineage>
</organism>
<keyword evidence="3" id="KW-1185">Reference proteome</keyword>
<evidence type="ECO:0000256" key="1">
    <source>
        <dbReference type="SAM" id="MobiDB-lite"/>
    </source>
</evidence>
<reference evidence="2 3" key="1">
    <citation type="submission" date="2020-11" db="EMBL/GenBank/DDBJ databases">
        <title>Pseudonocardia abyssalis sp. nov. and Pseudonocardia oceani sp. nov., description and phylogenomic analysis of two novel actinomycetes isolated from the deep Southern Ocean.</title>
        <authorList>
            <person name="Parra J."/>
        </authorList>
    </citation>
    <scope>NUCLEOTIDE SEQUENCE [LARGE SCALE GENOMIC DNA]</scope>
    <source>
        <strain evidence="3">KRD185</strain>
    </source>
</reference>
<dbReference type="RefSeq" id="WP_218590293.1">
    <property type="nucleotide sequence ID" value="NZ_JADQDF010000001.1"/>
</dbReference>
<evidence type="ECO:0000313" key="3">
    <source>
        <dbReference type="Proteomes" id="UP000694300"/>
    </source>
</evidence>
<evidence type="ECO:0000313" key="2">
    <source>
        <dbReference type="EMBL" id="MBW0127941.1"/>
    </source>
</evidence>
<name>A0ABS6U6U6_9PSEU</name>
<dbReference type="EMBL" id="JADQDF010000001">
    <property type="protein sequence ID" value="MBW0127941.1"/>
    <property type="molecule type" value="Genomic_DNA"/>
</dbReference>
<feature type="compositionally biased region" description="Basic and acidic residues" evidence="1">
    <location>
        <begin position="134"/>
        <end position="151"/>
    </location>
</feature>
<accession>A0ABS6U6U6</accession>
<gene>
    <name evidence="2" type="ORF">I4I82_09590</name>
</gene>
<proteinExistence type="predicted"/>